<protein>
    <recommendedName>
        <fullName evidence="3">CopG family transcriptional regulator</fullName>
    </recommendedName>
</protein>
<keyword evidence="1" id="KW-0614">Plasmid</keyword>
<accession>A0ABY8R8F3</accession>
<sequence>MAREIRVTFTDKEEDLYNFIKEKSSASNFIKDLARLEKERQENYKNSLVEGNLEKLAEKLANKLGKVELKEESTITAENKTDEYDFKIDDIIKK</sequence>
<evidence type="ECO:0000313" key="2">
    <source>
        <dbReference type="Proteomes" id="UP001239169"/>
    </source>
</evidence>
<reference evidence="1 2" key="1">
    <citation type="submission" date="2023-04" db="EMBL/GenBank/DDBJ databases">
        <title>Bacteria Genome Submission.</title>
        <authorList>
            <person name="Isaac P."/>
        </authorList>
    </citation>
    <scope>NUCLEOTIDE SEQUENCE [LARGE SCALE GENOMIC DNA]</scope>
    <source>
        <strain evidence="1 2">SampleS7P1</strain>
        <plasmid evidence="1 2">unnamed1</plasmid>
    </source>
</reference>
<name>A0ABY8R8F3_PARBF</name>
<dbReference type="Proteomes" id="UP001239169">
    <property type="component" value="Plasmid unnamed1"/>
</dbReference>
<evidence type="ECO:0008006" key="3">
    <source>
        <dbReference type="Google" id="ProtNLM"/>
    </source>
</evidence>
<geneLocation type="plasmid" evidence="1 2">
    <name>unnamed1</name>
</geneLocation>
<keyword evidence="2" id="KW-1185">Reference proteome</keyword>
<evidence type="ECO:0000313" key="1">
    <source>
        <dbReference type="EMBL" id="WGX77393.1"/>
    </source>
</evidence>
<dbReference type="EMBL" id="CP124686">
    <property type="protein sequence ID" value="WGX77393.1"/>
    <property type="molecule type" value="Genomic_DNA"/>
</dbReference>
<organism evidence="1 2">
    <name type="scientific">Paraclostridium bifermentans</name>
    <name type="common">Clostridium bifermentans</name>
    <dbReference type="NCBI Taxonomy" id="1490"/>
    <lineage>
        <taxon>Bacteria</taxon>
        <taxon>Bacillati</taxon>
        <taxon>Bacillota</taxon>
        <taxon>Clostridia</taxon>
        <taxon>Peptostreptococcales</taxon>
        <taxon>Peptostreptococcaceae</taxon>
        <taxon>Paraclostridium</taxon>
    </lineage>
</organism>
<proteinExistence type="predicted"/>
<gene>
    <name evidence="1" type="ORF">QJS64_19185</name>
</gene>